<dbReference type="PANTHER" id="PTHR19321:SF49">
    <property type="entry name" value="MICROTUBULE ASSOCIATED PROTEIN, MAP65_ASE1 FAMILY PROTEIN"/>
    <property type="match status" value="1"/>
</dbReference>
<evidence type="ECO:0000256" key="1">
    <source>
        <dbReference type="ARBA" id="ARBA00004123"/>
    </source>
</evidence>
<organism evidence="11">
    <name type="scientific">Fagus sylvatica</name>
    <name type="common">Beechnut</name>
    <dbReference type="NCBI Taxonomy" id="28930"/>
    <lineage>
        <taxon>Eukaryota</taxon>
        <taxon>Viridiplantae</taxon>
        <taxon>Streptophyta</taxon>
        <taxon>Embryophyta</taxon>
        <taxon>Tracheophyta</taxon>
        <taxon>Spermatophyta</taxon>
        <taxon>Magnoliopsida</taxon>
        <taxon>eudicotyledons</taxon>
        <taxon>Gunneridae</taxon>
        <taxon>Pentapetalae</taxon>
        <taxon>rosids</taxon>
        <taxon>fabids</taxon>
        <taxon>Fagales</taxon>
        <taxon>Fagaceae</taxon>
        <taxon>Fagus</taxon>
    </lineage>
</organism>
<feature type="coiled-coil region" evidence="9">
    <location>
        <begin position="23"/>
        <end position="57"/>
    </location>
</feature>
<evidence type="ECO:0000256" key="4">
    <source>
        <dbReference type="ARBA" id="ARBA00022490"/>
    </source>
</evidence>
<reference evidence="11" key="1">
    <citation type="submission" date="2018-02" db="EMBL/GenBank/DDBJ databases">
        <authorList>
            <person name="Cohen D.B."/>
            <person name="Kent A.D."/>
        </authorList>
    </citation>
    <scope>NUCLEOTIDE SEQUENCE</scope>
</reference>
<dbReference type="InterPro" id="IPR007145">
    <property type="entry name" value="MAP65_Ase1_PRC1"/>
</dbReference>
<feature type="region of interest" description="Disordered" evidence="10">
    <location>
        <begin position="462"/>
        <end position="537"/>
    </location>
</feature>
<evidence type="ECO:0000256" key="3">
    <source>
        <dbReference type="ARBA" id="ARBA00006187"/>
    </source>
</evidence>
<keyword evidence="8" id="KW-0539">Nucleus</keyword>
<dbReference type="GO" id="GO:0000226">
    <property type="term" value="P:microtubule cytoskeleton organization"/>
    <property type="evidence" value="ECO:0007669"/>
    <property type="project" value="InterPro"/>
</dbReference>
<dbReference type="PANTHER" id="PTHR19321">
    <property type="entry name" value="PROTEIN REGULATOR OF CYTOKINESIS 1 PRC1-RELATED"/>
    <property type="match status" value="1"/>
</dbReference>
<dbReference type="EMBL" id="OIVN01006481">
    <property type="protein sequence ID" value="SPD33970.1"/>
    <property type="molecule type" value="Genomic_DNA"/>
</dbReference>
<dbReference type="GO" id="GO:0005819">
    <property type="term" value="C:spindle"/>
    <property type="evidence" value="ECO:0007669"/>
    <property type="project" value="TreeGrafter"/>
</dbReference>
<keyword evidence="7" id="KW-0206">Cytoskeleton</keyword>
<evidence type="ECO:0000313" key="11">
    <source>
        <dbReference type="EMBL" id="SPD33970.1"/>
    </source>
</evidence>
<proteinExistence type="inferred from homology"/>
<keyword evidence="5" id="KW-0597">Phosphoprotein</keyword>
<evidence type="ECO:0000256" key="8">
    <source>
        <dbReference type="ARBA" id="ARBA00023242"/>
    </source>
</evidence>
<evidence type="ECO:0000256" key="5">
    <source>
        <dbReference type="ARBA" id="ARBA00022553"/>
    </source>
</evidence>
<comment type="similarity">
    <text evidence="3">Belongs to the MAP65/ASE1 family.</text>
</comment>
<dbReference type="GO" id="GO:0005634">
    <property type="term" value="C:nucleus"/>
    <property type="evidence" value="ECO:0007669"/>
    <property type="project" value="UniProtKB-SubCell"/>
</dbReference>
<gene>
    <name evidence="11" type="ORF">FSB_LOCUS61852</name>
</gene>
<protein>
    <submittedName>
        <fullName evidence="11">Uncharacterized protein</fullName>
    </submittedName>
</protein>
<dbReference type="GO" id="GO:0005874">
    <property type="term" value="C:microtubule"/>
    <property type="evidence" value="ECO:0007669"/>
    <property type="project" value="UniProtKB-KW"/>
</dbReference>
<name>A0A2N9JBM0_FAGSY</name>
<dbReference type="AlphaFoldDB" id="A0A2N9JBM0"/>
<feature type="region of interest" description="Disordered" evidence="10">
    <location>
        <begin position="567"/>
        <end position="622"/>
    </location>
</feature>
<keyword evidence="4" id="KW-0963">Cytoplasm</keyword>
<evidence type="ECO:0000256" key="10">
    <source>
        <dbReference type="SAM" id="MobiDB-lite"/>
    </source>
</evidence>
<dbReference type="Gene3D" id="1.20.58.1520">
    <property type="match status" value="1"/>
</dbReference>
<feature type="compositionally biased region" description="Polar residues" evidence="10">
    <location>
        <begin position="482"/>
        <end position="491"/>
    </location>
</feature>
<evidence type="ECO:0000256" key="6">
    <source>
        <dbReference type="ARBA" id="ARBA00022701"/>
    </source>
</evidence>
<comment type="subcellular location">
    <subcellularLocation>
        <location evidence="2">Cytoplasm</location>
        <location evidence="2">Cytoskeleton</location>
    </subcellularLocation>
    <subcellularLocation>
        <location evidence="1">Nucleus</location>
    </subcellularLocation>
</comment>
<feature type="compositionally biased region" description="Low complexity" evidence="10">
    <location>
        <begin position="613"/>
        <end position="622"/>
    </location>
</feature>
<keyword evidence="9" id="KW-0175">Coiled coil</keyword>
<evidence type="ECO:0000256" key="7">
    <source>
        <dbReference type="ARBA" id="ARBA00023212"/>
    </source>
</evidence>
<dbReference type="Pfam" id="PF03999">
    <property type="entry name" value="MAP65_ASE1"/>
    <property type="match status" value="1"/>
</dbReference>
<dbReference type="GO" id="GO:0008017">
    <property type="term" value="F:microtubule binding"/>
    <property type="evidence" value="ECO:0007669"/>
    <property type="project" value="InterPro"/>
</dbReference>
<feature type="compositionally biased region" description="Polar residues" evidence="10">
    <location>
        <begin position="569"/>
        <end position="587"/>
    </location>
</feature>
<feature type="coiled-coil region" evidence="9">
    <location>
        <begin position="123"/>
        <end position="150"/>
    </location>
</feature>
<evidence type="ECO:0000256" key="2">
    <source>
        <dbReference type="ARBA" id="ARBA00004245"/>
    </source>
</evidence>
<accession>A0A2N9JBM0</accession>
<evidence type="ECO:0000256" key="9">
    <source>
        <dbReference type="SAM" id="Coils"/>
    </source>
</evidence>
<feature type="compositionally biased region" description="Low complexity" evidence="10">
    <location>
        <begin position="467"/>
        <end position="477"/>
    </location>
</feature>
<keyword evidence="6" id="KW-0493">Microtubule</keyword>
<dbReference type="GO" id="GO:0005737">
    <property type="term" value="C:cytoplasm"/>
    <property type="evidence" value="ECO:0007669"/>
    <property type="project" value="TreeGrafter"/>
</dbReference>
<dbReference type="FunFam" id="1.20.58.1520:FF:000002">
    <property type="entry name" value="65-kDa microtubule-associated protein 6"/>
    <property type="match status" value="1"/>
</dbReference>
<sequence length="786" mass="89857">MSNHRIDQFAHIETTCGLFLDELQVYRRKVDEAKKCRTQLQQEVAESESELAEMCSAMGEQPLHFDWKPGGSLKIELDIIVSQLEDMRKRKIERTHQFVEVLHHIQNISNEFCEDKKVVLNETDLSTRRLEELRKQLLELQNQKRNRSKQVLDHLNILKSLCLVLGMDFRHIAGGIHSTLNETEGTKDISNHTIEKLAAAIQSLREVKIQRMQRLRNLASALLEMWNLMDTPVEEQQLFQNVTSNIAASEPEIIEHNMLSVNYLSHVEAEVLRLEQLKSSKMKELVIKKRLELEEICRQTHMVTEALSIMEDSVEAMESGAVDPMYLLEQIELQIARVKEEALCRKEVLEKVEKWIVACQEESWLEEYNRDENRYNAGRGAHLTLKRAEKARALVNKIPAMMEALTSKIKAWEDQRGTGFSYDGERLLSMLEQYSMLRQEKEQERQRQKDQKRLQGQLIVEQEALFGSKPSPSNSGKKNSKTPTGVANNRKISLGGAMLQNPKPEKAASRLRLSRRISEIPGHSLKKHSSSAPKARENESLLIRKPLSPVCSQVSSKANIANFPEDQKSSYTMSSQKSIPSSESLVRTPSKPIVVGDEENRTPKTMPIPVPTTPSTVSAPMTTSMTPISPCVSIVSVMLDTSNIQEDNDGNPPWITLMPKLPFIFRERKAKKQKIMAKVIDSAKTISNVVDKWIVHCPSLGLTLVRSLNCQIVQVGCDSGPCITKFLHLENHWRLKPAAILQVDLPWYKVHTFTVLDVHCHRWIEAWNHLALSECCEYCEWLWLMH</sequence>